<dbReference type="EMBL" id="JAMSHJ010000004">
    <property type="protein sequence ID" value="KAI5419221.1"/>
    <property type="molecule type" value="Genomic_DNA"/>
</dbReference>
<keyword evidence="1 2" id="KW-0863">Zinc-finger</keyword>
<dbReference type="GO" id="GO:0005634">
    <property type="term" value="C:nucleus"/>
    <property type="evidence" value="ECO:0007669"/>
    <property type="project" value="UniProtKB-SubCell"/>
</dbReference>
<protein>
    <recommendedName>
        <fullName evidence="2">Protein FAR1-RELATED SEQUENCE</fullName>
    </recommendedName>
</protein>
<reference evidence="5 6" key="1">
    <citation type="journal article" date="2022" name="Nat. Genet.">
        <title>Improved pea reference genome and pan-genome highlight genomic features and evolutionary characteristics.</title>
        <authorList>
            <person name="Yang T."/>
            <person name="Liu R."/>
            <person name="Luo Y."/>
            <person name="Hu S."/>
            <person name="Wang D."/>
            <person name="Wang C."/>
            <person name="Pandey M.K."/>
            <person name="Ge S."/>
            <person name="Xu Q."/>
            <person name="Li N."/>
            <person name="Li G."/>
            <person name="Huang Y."/>
            <person name="Saxena R.K."/>
            <person name="Ji Y."/>
            <person name="Li M."/>
            <person name="Yan X."/>
            <person name="He Y."/>
            <person name="Liu Y."/>
            <person name="Wang X."/>
            <person name="Xiang C."/>
            <person name="Varshney R.K."/>
            <person name="Ding H."/>
            <person name="Gao S."/>
            <person name="Zong X."/>
        </authorList>
    </citation>
    <scope>NUCLEOTIDE SEQUENCE [LARGE SCALE GENOMIC DNA]</scope>
    <source>
        <strain evidence="5 6">cv. Zhongwan 6</strain>
    </source>
</reference>
<sequence length="542" mass="62397">MNLHVRRTIPINDDAGVRINKTFQSLVKDAGGHENIPFCEKDVRNYINKERRAIGKEDLDDDFHVRNVFWADARSRPAYEYFRDVVTFDTTYLTNKYDMPFDAFVGVNHHGQSTLLGCGLLLGEDTDSFVWLFKSWLRCMLEKAPLGIVTDQCKAMKNAIELVFPTTRHRWAPTLLRIYFWAGMSTTQRSESIHAFFDGYINSTTSLNQFVKQYDNALRSRAEKEFEADFNSMDTTIPCGSNSSIEKQFQSEFTNAKFKEIQVEFRSKMNCFASLNSMEDCFATYHVLEEILVGDIRKERVLKVVLNKENNDFKCECSLFEFRGIVCRHVLSVCSQERIVSLPEKYVLTRWKKNIKRKHSYIKTSYGVTKLKSQMDRFDKLCKHFYEVAEVAAESEETTEDLHETLHLFSSNMSTKDSSLIEENLNDDFNPINSNRIRNPKHVKRKGRPPSKRKTSVAETIAKRSRKRTKKSDHAEVTTECNFGMVENQFGSNICVESSLEVVNGEHYLDSSIVVGNCMSFMDLLTTCETTLTGSSQVCTNS</sequence>
<feature type="domain" description="SWIM-type" evidence="4">
    <location>
        <begin position="302"/>
        <end position="338"/>
    </location>
</feature>
<keyword evidence="2" id="KW-0862">Zinc</keyword>
<dbReference type="PANTHER" id="PTHR31669:SF283">
    <property type="entry name" value="PROTEIN FAR1-RELATED SEQUENCE"/>
    <property type="match status" value="1"/>
</dbReference>
<dbReference type="Pfam" id="PF04434">
    <property type="entry name" value="SWIM"/>
    <property type="match status" value="1"/>
</dbReference>
<comment type="subcellular location">
    <subcellularLocation>
        <location evidence="2">Nucleus</location>
    </subcellularLocation>
</comment>
<dbReference type="Proteomes" id="UP001058974">
    <property type="component" value="Chromosome 4"/>
</dbReference>
<organism evidence="5 6">
    <name type="scientific">Pisum sativum</name>
    <name type="common">Garden pea</name>
    <name type="synonym">Lathyrus oleraceus</name>
    <dbReference type="NCBI Taxonomy" id="3888"/>
    <lineage>
        <taxon>Eukaryota</taxon>
        <taxon>Viridiplantae</taxon>
        <taxon>Streptophyta</taxon>
        <taxon>Embryophyta</taxon>
        <taxon>Tracheophyta</taxon>
        <taxon>Spermatophyta</taxon>
        <taxon>Magnoliopsida</taxon>
        <taxon>eudicotyledons</taxon>
        <taxon>Gunneridae</taxon>
        <taxon>Pentapetalae</taxon>
        <taxon>rosids</taxon>
        <taxon>fabids</taxon>
        <taxon>Fabales</taxon>
        <taxon>Fabaceae</taxon>
        <taxon>Papilionoideae</taxon>
        <taxon>50 kb inversion clade</taxon>
        <taxon>NPAAA clade</taxon>
        <taxon>Hologalegina</taxon>
        <taxon>IRL clade</taxon>
        <taxon>Fabeae</taxon>
        <taxon>Lathyrus</taxon>
    </lineage>
</organism>
<comment type="caution">
    <text evidence="5">The sequence shown here is derived from an EMBL/GenBank/DDBJ whole genome shotgun (WGS) entry which is preliminary data.</text>
</comment>
<evidence type="ECO:0000256" key="1">
    <source>
        <dbReference type="PROSITE-ProRule" id="PRU00325"/>
    </source>
</evidence>
<feature type="compositionally biased region" description="Basic residues" evidence="3">
    <location>
        <begin position="438"/>
        <end position="455"/>
    </location>
</feature>
<accession>A0A9D4XIA3</accession>
<dbReference type="InterPro" id="IPR018289">
    <property type="entry name" value="MULE_transposase_dom"/>
</dbReference>
<dbReference type="GO" id="GO:0008270">
    <property type="term" value="F:zinc ion binding"/>
    <property type="evidence" value="ECO:0007669"/>
    <property type="project" value="UniProtKB-UniRule"/>
</dbReference>
<dbReference type="InterPro" id="IPR007527">
    <property type="entry name" value="Znf_SWIM"/>
</dbReference>
<comment type="similarity">
    <text evidence="2">Belongs to the FHY3/FAR1 family.</text>
</comment>
<keyword evidence="2" id="KW-0479">Metal-binding</keyword>
<feature type="region of interest" description="Disordered" evidence="3">
    <location>
        <begin position="431"/>
        <end position="474"/>
    </location>
</feature>
<dbReference type="InterPro" id="IPR031052">
    <property type="entry name" value="FHY3/FAR1"/>
</dbReference>
<evidence type="ECO:0000256" key="2">
    <source>
        <dbReference type="RuleBase" id="RU367018"/>
    </source>
</evidence>
<dbReference type="AlphaFoldDB" id="A0A9D4XIA3"/>
<name>A0A9D4XIA3_PEA</name>
<gene>
    <name evidence="5" type="ORF">KIW84_043409</name>
</gene>
<evidence type="ECO:0000313" key="5">
    <source>
        <dbReference type="EMBL" id="KAI5419221.1"/>
    </source>
</evidence>
<evidence type="ECO:0000259" key="4">
    <source>
        <dbReference type="PROSITE" id="PS50966"/>
    </source>
</evidence>
<dbReference type="GO" id="GO:0006355">
    <property type="term" value="P:regulation of DNA-templated transcription"/>
    <property type="evidence" value="ECO:0007669"/>
    <property type="project" value="UniProtKB-UniRule"/>
</dbReference>
<keyword evidence="2" id="KW-0539">Nucleus</keyword>
<dbReference type="Pfam" id="PF10551">
    <property type="entry name" value="MULE"/>
    <property type="match status" value="1"/>
</dbReference>
<evidence type="ECO:0000313" key="6">
    <source>
        <dbReference type="Proteomes" id="UP001058974"/>
    </source>
</evidence>
<dbReference type="PROSITE" id="PS50966">
    <property type="entry name" value="ZF_SWIM"/>
    <property type="match status" value="1"/>
</dbReference>
<keyword evidence="6" id="KW-1185">Reference proteome</keyword>
<dbReference type="PANTHER" id="PTHR31669">
    <property type="entry name" value="PROTEIN FAR1-RELATED SEQUENCE 10-RELATED"/>
    <property type="match status" value="1"/>
</dbReference>
<evidence type="ECO:0000256" key="3">
    <source>
        <dbReference type="SAM" id="MobiDB-lite"/>
    </source>
</evidence>
<proteinExistence type="inferred from homology"/>
<comment type="function">
    <text evidence="2">Putative transcription activator involved in regulating light control of development.</text>
</comment>
<dbReference type="Gramene" id="Psat04G0340900-T1">
    <property type="protein sequence ID" value="KAI5419221.1"/>
    <property type="gene ID" value="KIW84_043409"/>
</dbReference>